<organism evidence="2 3">
    <name type="scientific">Candidatus Marimicrobium litorale</name>
    <dbReference type="NCBI Taxonomy" id="2518991"/>
    <lineage>
        <taxon>Bacteria</taxon>
        <taxon>Pseudomonadati</taxon>
        <taxon>Pseudomonadota</taxon>
        <taxon>Gammaproteobacteria</taxon>
        <taxon>Cellvibrionales</taxon>
        <taxon>Halieaceae</taxon>
        <taxon>Marimicrobium</taxon>
    </lineage>
</organism>
<evidence type="ECO:0000313" key="2">
    <source>
        <dbReference type="EMBL" id="MCX2978096.1"/>
    </source>
</evidence>
<proteinExistence type="predicted"/>
<accession>A0ABT3T747</accession>
<reference evidence="2" key="1">
    <citation type="submission" date="2019-02" db="EMBL/GenBank/DDBJ databases">
        <authorList>
            <person name="Li S.-H."/>
        </authorList>
    </citation>
    <scope>NUCLEOTIDE SEQUENCE</scope>
    <source>
        <strain evidence="2">IMCC11814</strain>
    </source>
</reference>
<dbReference type="EMBL" id="SHNO01000001">
    <property type="protein sequence ID" value="MCX2978096.1"/>
    <property type="molecule type" value="Genomic_DNA"/>
</dbReference>
<dbReference type="Proteomes" id="UP001143304">
    <property type="component" value="Unassembled WGS sequence"/>
</dbReference>
<sequence length="94" mass="9830">MKIRQTLLVRGLAFMALLCTLALNLELTHSHADHDDVVHCAACTSSASGDVLLSAAVALQVPTIISARIASTADAVVVSLPFRLVVIRGPPQVS</sequence>
<gene>
    <name evidence="2" type="ORF">EYC82_12085</name>
</gene>
<evidence type="ECO:0000313" key="3">
    <source>
        <dbReference type="Proteomes" id="UP001143304"/>
    </source>
</evidence>
<dbReference type="RefSeq" id="WP_279249798.1">
    <property type="nucleotide sequence ID" value="NZ_SHNO01000001.1"/>
</dbReference>
<keyword evidence="1" id="KW-0732">Signal</keyword>
<evidence type="ECO:0000256" key="1">
    <source>
        <dbReference type="SAM" id="SignalP"/>
    </source>
</evidence>
<name>A0ABT3T747_9GAMM</name>
<comment type="caution">
    <text evidence="2">The sequence shown here is derived from an EMBL/GenBank/DDBJ whole genome shotgun (WGS) entry which is preliminary data.</text>
</comment>
<feature type="signal peptide" evidence="1">
    <location>
        <begin position="1"/>
        <end position="24"/>
    </location>
</feature>
<protein>
    <submittedName>
        <fullName evidence="2">Uncharacterized protein</fullName>
    </submittedName>
</protein>
<feature type="chain" id="PRO_5046625555" evidence="1">
    <location>
        <begin position="25"/>
        <end position="94"/>
    </location>
</feature>
<keyword evidence="3" id="KW-1185">Reference proteome</keyword>